<dbReference type="EMBL" id="AP003565">
    <property type="protein sequence ID" value="BAD37416.1"/>
    <property type="molecule type" value="Genomic_DNA"/>
</dbReference>
<name>Q67WD1_ORYSJ</name>
<dbReference type="EMBL" id="AP003579">
    <property type="protein sequence ID" value="BAD37538.1"/>
    <property type="molecule type" value="Genomic_DNA"/>
</dbReference>
<evidence type="ECO:0000313" key="1">
    <source>
        <dbReference type="EMBL" id="BAD37416.1"/>
    </source>
</evidence>
<protein>
    <submittedName>
        <fullName evidence="2">Uncharacterized protein</fullName>
    </submittedName>
</protein>
<reference evidence="3" key="4">
    <citation type="journal article" date="2008" name="Nucleic Acids Res.">
        <title>The rice annotation project database (RAP-DB): 2008 update.</title>
        <authorList>
            <consortium name="The rice annotation project (RAP)"/>
        </authorList>
    </citation>
    <scope>GENOME REANNOTATION</scope>
    <source>
        <strain evidence="3">cv. Nipponbare</strain>
    </source>
</reference>
<proteinExistence type="predicted"/>
<dbReference type="AlphaFoldDB" id="Q67WD1"/>
<reference evidence="2" key="2">
    <citation type="submission" date="2001-05" db="EMBL/GenBank/DDBJ databases">
        <title>Oryza sativa nipponbare(GA3) genomic DNA, chromosome 6, PAC clone:P0709F06.</title>
        <authorList>
            <person name="Sasaki T."/>
            <person name="Matsumoto T."/>
            <person name="Yamamoto K."/>
        </authorList>
    </citation>
    <scope>NUCLEOTIDE SEQUENCE</scope>
</reference>
<gene>
    <name evidence="1" type="ORF">OSJNBa0085J13.19</name>
    <name evidence="2" type="ORF">P0709F06.2</name>
</gene>
<accession>Q67WD1</accession>
<reference evidence="3" key="3">
    <citation type="journal article" date="2005" name="Nature">
        <title>The map-based sequence of the rice genome.</title>
        <authorList>
            <consortium name="International rice genome sequencing project (IRGSP)"/>
            <person name="Matsumoto T."/>
            <person name="Wu J."/>
            <person name="Kanamori H."/>
            <person name="Katayose Y."/>
            <person name="Fujisawa M."/>
            <person name="Namiki N."/>
            <person name="Mizuno H."/>
            <person name="Yamamoto K."/>
            <person name="Antonio B.A."/>
            <person name="Baba T."/>
            <person name="Sakata K."/>
            <person name="Nagamura Y."/>
            <person name="Aoki H."/>
            <person name="Arikawa K."/>
            <person name="Arita K."/>
            <person name="Bito T."/>
            <person name="Chiden Y."/>
            <person name="Fujitsuka N."/>
            <person name="Fukunaka R."/>
            <person name="Hamada M."/>
            <person name="Harada C."/>
            <person name="Hayashi A."/>
            <person name="Hijishita S."/>
            <person name="Honda M."/>
            <person name="Hosokawa S."/>
            <person name="Ichikawa Y."/>
            <person name="Idonuma A."/>
            <person name="Iijima M."/>
            <person name="Ikeda M."/>
            <person name="Ikeno M."/>
            <person name="Ito K."/>
            <person name="Ito S."/>
            <person name="Ito T."/>
            <person name="Ito Y."/>
            <person name="Ito Y."/>
            <person name="Iwabuchi A."/>
            <person name="Kamiya K."/>
            <person name="Karasawa W."/>
            <person name="Kurita K."/>
            <person name="Katagiri S."/>
            <person name="Kikuta A."/>
            <person name="Kobayashi H."/>
            <person name="Kobayashi N."/>
            <person name="Machita K."/>
            <person name="Maehara T."/>
            <person name="Masukawa M."/>
            <person name="Mizubayashi T."/>
            <person name="Mukai Y."/>
            <person name="Nagasaki H."/>
            <person name="Nagata Y."/>
            <person name="Naito S."/>
            <person name="Nakashima M."/>
            <person name="Nakama Y."/>
            <person name="Nakamichi Y."/>
            <person name="Nakamura M."/>
            <person name="Meguro A."/>
            <person name="Negishi M."/>
            <person name="Ohta I."/>
            <person name="Ohta T."/>
            <person name="Okamoto M."/>
            <person name="Ono N."/>
            <person name="Saji S."/>
            <person name="Sakaguchi M."/>
            <person name="Sakai K."/>
            <person name="Shibata M."/>
            <person name="Shimokawa T."/>
            <person name="Song J."/>
            <person name="Takazaki Y."/>
            <person name="Terasawa K."/>
            <person name="Tsugane M."/>
            <person name="Tsuji K."/>
            <person name="Ueda S."/>
            <person name="Waki K."/>
            <person name="Yamagata H."/>
            <person name="Yamamoto M."/>
            <person name="Yamamoto S."/>
            <person name="Yamane H."/>
            <person name="Yoshiki S."/>
            <person name="Yoshihara R."/>
            <person name="Yukawa K."/>
            <person name="Zhong H."/>
            <person name="Yano M."/>
            <person name="Yuan Q."/>
            <person name="Ouyang S."/>
            <person name="Liu J."/>
            <person name="Jones K.M."/>
            <person name="Gansberger K."/>
            <person name="Moffat K."/>
            <person name="Hill J."/>
            <person name="Bera J."/>
            <person name="Fadrosh D."/>
            <person name="Jin S."/>
            <person name="Johri S."/>
            <person name="Kim M."/>
            <person name="Overton L."/>
            <person name="Reardon M."/>
            <person name="Tsitrin T."/>
            <person name="Vuong H."/>
            <person name="Weaver B."/>
            <person name="Ciecko A."/>
            <person name="Tallon L."/>
            <person name="Jackson J."/>
            <person name="Pai G."/>
            <person name="Aken S.V."/>
            <person name="Utterback T."/>
            <person name="Reidmuller S."/>
            <person name="Feldblyum T."/>
            <person name="Hsiao J."/>
            <person name="Zismann V."/>
            <person name="Iobst S."/>
            <person name="de Vazeille A.R."/>
            <person name="Buell C.R."/>
            <person name="Ying K."/>
            <person name="Li Y."/>
            <person name="Lu T."/>
            <person name="Huang Y."/>
            <person name="Zhao Q."/>
            <person name="Feng Q."/>
            <person name="Zhang L."/>
            <person name="Zhu J."/>
            <person name="Weng Q."/>
            <person name="Mu J."/>
            <person name="Lu Y."/>
            <person name="Fan D."/>
            <person name="Liu Y."/>
            <person name="Guan J."/>
            <person name="Zhang Y."/>
            <person name="Yu S."/>
            <person name="Liu X."/>
            <person name="Zhang Y."/>
            <person name="Hong G."/>
            <person name="Han B."/>
            <person name="Choisne N."/>
            <person name="Demange N."/>
            <person name="Orjeda G."/>
            <person name="Samain S."/>
            <person name="Cattolico L."/>
            <person name="Pelletier E."/>
            <person name="Couloux A."/>
            <person name="Segurens B."/>
            <person name="Wincker P."/>
            <person name="D'Hont A."/>
            <person name="Scarpelli C."/>
            <person name="Weissenbach J."/>
            <person name="Salanoubat M."/>
            <person name="Quetier F."/>
            <person name="Yu Y."/>
            <person name="Kim H.R."/>
            <person name="Rambo T."/>
            <person name="Currie J."/>
            <person name="Collura K."/>
            <person name="Luo M."/>
            <person name="Yang T."/>
            <person name="Ammiraju J.S.S."/>
            <person name="Engler F."/>
            <person name="Soderlund C."/>
            <person name="Wing R.A."/>
            <person name="Palmer L.E."/>
            <person name="de la Bastide M."/>
            <person name="Spiegel L."/>
            <person name="Nascimento L."/>
            <person name="Zutavern T."/>
            <person name="O'Shaughnessy A."/>
            <person name="Dike S."/>
            <person name="Dedhia N."/>
            <person name="Preston R."/>
            <person name="Balija V."/>
            <person name="McCombie W.R."/>
            <person name="Chow T."/>
            <person name="Chen H."/>
            <person name="Chung M."/>
            <person name="Chen C."/>
            <person name="Shaw J."/>
            <person name="Wu H."/>
            <person name="Hsiao K."/>
            <person name="Chao Y."/>
            <person name="Chu M."/>
            <person name="Cheng C."/>
            <person name="Hour A."/>
            <person name="Lee P."/>
            <person name="Lin S."/>
            <person name="Lin Y."/>
            <person name="Liou J."/>
            <person name="Liu S."/>
            <person name="Hsing Y."/>
            <person name="Raghuvanshi S."/>
            <person name="Mohanty A."/>
            <person name="Bharti A.K."/>
            <person name="Gaur A."/>
            <person name="Gupta V."/>
            <person name="Kumar D."/>
            <person name="Ravi V."/>
            <person name="Vij S."/>
            <person name="Kapur A."/>
            <person name="Khurana P."/>
            <person name="Khurana P."/>
            <person name="Khurana J.P."/>
            <person name="Tyagi A.K."/>
            <person name="Gaikwad K."/>
            <person name="Singh A."/>
            <person name="Dalal V."/>
            <person name="Srivastava S."/>
            <person name="Dixit A."/>
            <person name="Pal A.K."/>
            <person name="Ghazi I.A."/>
            <person name="Yadav M."/>
            <person name="Pandit A."/>
            <person name="Bhargava A."/>
            <person name="Sureshbabu K."/>
            <person name="Batra K."/>
            <person name="Sharma T.R."/>
            <person name="Mohapatra T."/>
            <person name="Singh N.K."/>
            <person name="Messing J."/>
            <person name="Nelson A.B."/>
            <person name="Fuks G."/>
            <person name="Kavchok S."/>
            <person name="Keizer G."/>
            <person name="Linton E."/>
            <person name="Llaca V."/>
            <person name="Song R."/>
            <person name="Tanyolac B."/>
            <person name="Young S."/>
            <person name="Ho-Il K."/>
            <person name="Hahn J.H."/>
            <person name="Sangsakoo G."/>
            <person name="Vanavichit A."/>
            <person name="de Mattos Luiz.A.T."/>
            <person name="Zimmer P.D."/>
            <person name="Malone G."/>
            <person name="Dellagostin O."/>
            <person name="de Oliveira A.C."/>
            <person name="Bevan M."/>
            <person name="Bancroft I."/>
            <person name="Minx P."/>
            <person name="Cordum H."/>
            <person name="Wilson R."/>
            <person name="Cheng Z."/>
            <person name="Jin W."/>
            <person name="Jiang J."/>
            <person name="Leong S.A."/>
            <person name="Iwama H."/>
            <person name="Gojobori T."/>
            <person name="Itoh T."/>
            <person name="Niimura Y."/>
            <person name="Fujii Y."/>
            <person name="Habara T."/>
            <person name="Sakai H."/>
            <person name="Sato Y."/>
            <person name="Wilson G."/>
            <person name="Kumar K."/>
            <person name="McCouch S."/>
            <person name="Juretic N."/>
            <person name="Hoen D."/>
            <person name="Wright S."/>
            <person name="Bruskiewich R."/>
            <person name="Bureau T."/>
            <person name="Miyao A."/>
            <person name="Hirochika H."/>
            <person name="Nishikawa T."/>
            <person name="Kadowaki K."/>
            <person name="Sugiura M."/>
            <person name="Burr B."/>
            <person name="Sasaki T."/>
        </authorList>
    </citation>
    <scope>NUCLEOTIDE SEQUENCE [LARGE SCALE GENOMIC DNA]</scope>
    <source>
        <strain evidence="3">cv. Nipponbare</strain>
    </source>
</reference>
<reference evidence="1" key="1">
    <citation type="submission" date="2001-05" db="EMBL/GenBank/DDBJ databases">
        <title>Oryza sativa nipponbare(GA3) genomic DNA, chromosome 6, BAC clone:OSJNBa0085J13.</title>
        <authorList>
            <person name="Sasaki T."/>
            <person name="Matsumoto T."/>
            <person name="Yamamoto K."/>
        </authorList>
    </citation>
    <scope>NUCLEOTIDE SEQUENCE</scope>
</reference>
<sequence>MELTRLRQIATPETTYNQNSLLMTQEHDTPKEMDILNDAFRKSLLLDIEVTTNRTPSTRSHRTSLCRQWLPSIADRVASASCRPSRGMDTDLLLRASSSAADRPP</sequence>
<evidence type="ECO:0000313" key="2">
    <source>
        <dbReference type="EMBL" id="BAD37538.1"/>
    </source>
</evidence>
<organism evidence="2 3">
    <name type="scientific">Oryza sativa subsp. japonica</name>
    <name type="common">Rice</name>
    <dbReference type="NCBI Taxonomy" id="39947"/>
    <lineage>
        <taxon>Eukaryota</taxon>
        <taxon>Viridiplantae</taxon>
        <taxon>Streptophyta</taxon>
        <taxon>Embryophyta</taxon>
        <taxon>Tracheophyta</taxon>
        <taxon>Spermatophyta</taxon>
        <taxon>Magnoliopsida</taxon>
        <taxon>Liliopsida</taxon>
        <taxon>Poales</taxon>
        <taxon>Poaceae</taxon>
        <taxon>BOP clade</taxon>
        <taxon>Oryzoideae</taxon>
        <taxon>Oryzeae</taxon>
        <taxon>Oryzinae</taxon>
        <taxon>Oryza</taxon>
        <taxon>Oryza sativa</taxon>
    </lineage>
</organism>
<evidence type="ECO:0000313" key="3">
    <source>
        <dbReference type="Proteomes" id="UP000000763"/>
    </source>
</evidence>
<dbReference type="Proteomes" id="UP000000763">
    <property type="component" value="Chromosome 6"/>
</dbReference>